<dbReference type="Proteomes" id="UP000248021">
    <property type="component" value="Unassembled WGS sequence"/>
</dbReference>
<dbReference type="InterPro" id="IPR000847">
    <property type="entry name" value="LysR_HTH_N"/>
</dbReference>
<dbReference type="InterPro" id="IPR058163">
    <property type="entry name" value="LysR-type_TF_proteobact-type"/>
</dbReference>
<dbReference type="PANTHER" id="PTHR30537:SF5">
    <property type="entry name" value="HTH-TYPE TRANSCRIPTIONAL ACTIVATOR TTDR-RELATED"/>
    <property type="match status" value="1"/>
</dbReference>
<dbReference type="InterPro" id="IPR036390">
    <property type="entry name" value="WH_DNA-bd_sf"/>
</dbReference>
<dbReference type="GO" id="GO:0006351">
    <property type="term" value="P:DNA-templated transcription"/>
    <property type="evidence" value="ECO:0007669"/>
    <property type="project" value="TreeGrafter"/>
</dbReference>
<dbReference type="Pfam" id="PF03466">
    <property type="entry name" value="LysR_substrate"/>
    <property type="match status" value="1"/>
</dbReference>
<evidence type="ECO:0000256" key="1">
    <source>
        <dbReference type="ARBA" id="ARBA00009437"/>
    </source>
</evidence>
<dbReference type="InterPro" id="IPR036388">
    <property type="entry name" value="WH-like_DNA-bd_sf"/>
</dbReference>
<proteinExistence type="inferred from homology"/>
<dbReference type="Gene3D" id="3.40.190.290">
    <property type="match status" value="1"/>
</dbReference>
<keyword evidence="3" id="KW-0238">DNA-binding</keyword>
<keyword evidence="4" id="KW-0804">Transcription</keyword>
<accession>A0A2V3UH96</accession>
<protein>
    <submittedName>
        <fullName evidence="6">LysR family transcriptional regulator</fullName>
    </submittedName>
</protein>
<organism evidence="6 7">
    <name type="scientific">Chelatococcus asaccharovorans</name>
    <dbReference type="NCBI Taxonomy" id="28210"/>
    <lineage>
        <taxon>Bacteria</taxon>
        <taxon>Pseudomonadati</taxon>
        <taxon>Pseudomonadota</taxon>
        <taxon>Alphaproteobacteria</taxon>
        <taxon>Hyphomicrobiales</taxon>
        <taxon>Chelatococcaceae</taxon>
        <taxon>Chelatococcus</taxon>
    </lineage>
</organism>
<dbReference type="RefSeq" id="WP_110372472.1">
    <property type="nucleotide sequence ID" value="NZ_JAHBRY010000001.1"/>
</dbReference>
<dbReference type="EMBL" id="QJJK01000001">
    <property type="protein sequence ID" value="PXW64383.1"/>
    <property type="molecule type" value="Genomic_DNA"/>
</dbReference>
<name>A0A2V3UH96_9HYPH</name>
<dbReference type="Pfam" id="PF00126">
    <property type="entry name" value="HTH_1"/>
    <property type="match status" value="1"/>
</dbReference>
<gene>
    <name evidence="6" type="ORF">C7450_101138</name>
</gene>
<dbReference type="PROSITE" id="PS50931">
    <property type="entry name" value="HTH_LYSR"/>
    <property type="match status" value="1"/>
</dbReference>
<evidence type="ECO:0000313" key="7">
    <source>
        <dbReference type="Proteomes" id="UP000248021"/>
    </source>
</evidence>
<evidence type="ECO:0000256" key="3">
    <source>
        <dbReference type="ARBA" id="ARBA00023125"/>
    </source>
</evidence>
<dbReference type="SUPFAM" id="SSF46785">
    <property type="entry name" value="Winged helix' DNA-binding domain"/>
    <property type="match status" value="1"/>
</dbReference>
<evidence type="ECO:0000259" key="5">
    <source>
        <dbReference type="PROSITE" id="PS50931"/>
    </source>
</evidence>
<comment type="caution">
    <text evidence="6">The sequence shown here is derived from an EMBL/GenBank/DDBJ whole genome shotgun (WGS) entry which is preliminary data.</text>
</comment>
<evidence type="ECO:0000313" key="6">
    <source>
        <dbReference type="EMBL" id="PXW64383.1"/>
    </source>
</evidence>
<evidence type="ECO:0000256" key="4">
    <source>
        <dbReference type="ARBA" id="ARBA00023163"/>
    </source>
</evidence>
<dbReference type="Gene3D" id="1.10.10.10">
    <property type="entry name" value="Winged helix-like DNA-binding domain superfamily/Winged helix DNA-binding domain"/>
    <property type="match status" value="1"/>
</dbReference>
<dbReference type="FunFam" id="1.10.10.10:FF:000001">
    <property type="entry name" value="LysR family transcriptional regulator"/>
    <property type="match status" value="1"/>
</dbReference>
<keyword evidence="2" id="KW-0805">Transcription regulation</keyword>
<evidence type="ECO:0000256" key="2">
    <source>
        <dbReference type="ARBA" id="ARBA00023015"/>
    </source>
</evidence>
<feature type="domain" description="HTH lysR-type" evidence="5">
    <location>
        <begin position="1"/>
        <end position="59"/>
    </location>
</feature>
<keyword evidence="7" id="KW-1185">Reference proteome</keyword>
<dbReference type="PANTHER" id="PTHR30537">
    <property type="entry name" value="HTH-TYPE TRANSCRIPTIONAL REGULATOR"/>
    <property type="match status" value="1"/>
</dbReference>
<dbReference type="AlphaFoldDB" id="A0A2V3UH96"/>
<sequence>MDSLGLTSIFLACVDAGSFSGAGRRLNLSRSSVGKAVARLETQMSVRLFHRTTRSQSLTEDGQLYYDHARRAMSELEAARNALASGRREPSGTLRVSAPLTLGRHVIAPLIVRLAATYPQLKVSMSFADRPVDLIDEGYDLTVRIGPTTDSSSIAGRRIGRQSMKICGAPSYLARRGKPEAYGDLEAHELLLYGRAGAARGWGLPGGQQQVQILRSVGRVRFDDLDALADAAAAGFGLARLPSWLVKSRIEAGELVEVLPQDDRSTYDIMLLWPKGPQMALRVRRAIDLLAAEMPAALR</sequence>
<dbReference type="OrthoDB" id="9813056at2"/>
<dbReference type="SUPFAM" id="SSF53850">
    <property type="entry name" value="Periplasmic binding protein-like II"/>
    <property type="match status" value="1"/>
</dbReference>
<dbReference type="GO" id="GO:0003700">
    <property type="term" value="F:DNA-binding transcription factor activity"/>
    <property type="evidence" value="ECO:0007669"/>
    <property type="project" value="InterPro"/>
</dbReference>
<reference evidence="6 7" key="1">
    <citation type="submission" date="2018-05" db="EMBL/GenBank/DDBJ databases">
        <title>Genomic Encyclopedia of Type Strains, Phase IV (KMG-IV): sequencing the most valuable type-strain genomes for metagenomic binning, comparative biology and taxonomic classification.</title>
        <authorList>
            <person name="Goeker M."/>
        </authorList>
    </citation>
    <scope>NUCLEOTIDE SEQUENCE [LARGE SCALE GENOMIC DNA]</scope>
    <source>
        <strain evidence="6 7">DSM 6462</strain>
    </source>
</reference>
<dbReference type="InterPro" id="IPR005119">
    <property type="entry name" value="LysR_subst-bd"/>
</dbReference>
<dbReference type="GO" id="GO:0043565">
    <property type="term" value="F:sequence-specific DNA binding"/>
    <property type="evidence" value="ECO:0007669"/>
    <property type="project" value="TreeGrafter"/>
</dbReference>
<comment type="similarity">
    <text evidence="1">Belongs to the LysR transcriptional regulatory family.</text>
</comment>